<evidence type="ECO:0000313" key="3">
    <source>
        <dbReference type="Proteomes" id="UP001558652"/>
    </source>
</evidence>
<proteinExistence type="inferred from homology"/>
<dbReference type="PANTHER" id="PTHR13054:SF2">
    <property type="entry name" value="PROTEIN DGCR6"/>
    <property type="match status" value="1"/>
</dbReference>
<protein>
    <recommendedName>
        <fullName evidence="4">Gonadal protein gdl</fullName>
    </recommendedName>
</protein>
<sequence>MEERQNTLNLQRKLYFLNEQLQIMARDLPMKYQQRIPNELLCALAESLLDNTVFSIVNNLMDIQHVTEKHLFQQRLQLTYKQSLEIQEMMMTHEDEAVQFANKLTLKMKHKKELKELDTRIISQLDQRVNDQQRFLEMAGVPGFEVTDNPMKIQVQIRLLDFILRLSEMKMPE</sequence>
<name>A0ABD0YX98_9HEMI</name>
<dbReference type="AlphaFoldDB" id="A0ABD0YX98"/>
<dbReference type="PANTHER" id="PTHR13054">
    <property type="entry name" value="DIGEORGE SYNDROME CRITICAL REGION 6 DGCR6 FAMILY MEMBER"/>
    <property type="match status" value="1"/>
</dbReference>
<reference evidence="2 3" key="1">
    <citation type="submission" date="2024-07" db="EMBL/GenBank/DDBJ databases">
        <title>Chromosome-level genome assembly of the water stick insect Ranatra chinensis (Heteroptera: Nepidae).</title>
        <authorList>
            <person name="Liu X."/>
        </authorList>
    </citation>
    <scope>NUCLEOTIDE SEQUENCE [LARGE SCALE GENOMIC DNA]</scope>
    <source>
        <strain evidence="2">Cailab_2021Rc</strain>
        <tissue evidence="2">Muscle</tissue>
    </source>
</reference>
<dbReference type="InterPro" id="IPR010849">
    <property type="entry name" value="Gonadal"/>
</dbReference>
<evidence type="ECO:0008006" key="4">
    <source>
        <dbReference type="Google" id="ProtNLM"/>
    </source>
</evidence>
<evidence type="ECO:0000256" key="1">
    <source>
        <dbReference type="ARBA" id="ARBA00005939"/>
    </source>
</evidence>
<comment type="caution">
    <text evidence="2">The sequence shown here is derived from an EMBL/GenBank/DDBJ whole genome shotgun (WGS) entry which is preliminary data.</text>
</comment>
<evidence type="ECO:0000313" key="2">
    <source>
        <dbReference type="EMBL" id="KAL1131982.1"/>
    </source>
</evidence>
<dbReference type="Pfam" id="PF07324">
    <property type="entry name" value="DGCR6"/>
    <property type="match status" value="1"/>
</dbReference>
<gene>
    <name evidence="2" type="ORF">AAG570_011593</name>
</gene>
<dbReference type="EMBL" id="JBFDAA010000006">
    <property type="protein sequence ID" value="KAL1131982.1"/>
    <property type="molecule type" value="Genomic_DNA"/>
</dbReference>
<comment type="similarity">
    <text evidence="1">Belongs to the gonadal family.</text>
</comment>
<organism evidence="2 3">
    <name type="scientific">Ranatra chinensis</name>
    <dbReference type="NCBI Taxonomy" id="642074"/>
    <lineage>
        <taxon>Eukaryota</taxon>
        <taxon>Metazoa</taxon>
        <taxon>Ecdysozoa</taxon>
        <taxon>Arthropoda</taxon>
        <taxon>Hexapoda</taxon>
        <taxon>Insecta</taxon>
        <taxon>Pterygota</taxon>
        <taxon>Neoptera</taxon>
        <taxon>Paraneoptera</taxon>
        <taxon>Hemiptera</taxon>
        <taxon>Heteroptera</taxon>
        <taxon>Panheteroptera</taxon>
        <taxon>Nepomorpha</taxon>
        <taxon>Nepidae</taxon>
        <taxon>Ranatrinae</taxon>
        <taxon>Ranatra</taxon>
    </lineage>
</organism>
<accession>A0ABD0YX98</accession>
<keyword evidence="3" id="KW-1185">Reference proteome</keyword>
<dbReference type="Proteomes" id="UP001558652">
    <property type="component" value="Unassembled WGS sequence"/>
</dbReference>